<evidence type="ECO:0000256" key="2">
    <source>
        <dbReference type="SAM" id="MobiDB-lite"/>
    </source>
</evidence>
<organism evidence="4 5">
    <name type="scientific">Actinomadura yumaensis</name>
    <dbReference type="NCBI Taxonomy" id="111807"/>
    <lineage>
        <taxon>Bacteria</taxon>
        <taxon>Bacillati</taxon>
        <taxon>Actinomycetota</taxon>
        <taxon>Actinomycetes</taxon>
        <taxon>Streptosporangiales</taxon>
        <taxon>Thermomonosporaceae</taxon>
        <taxon>Actinomadura</taxon>
    </lineage>
</organism>
<accession>A0ABW2CH62</accession>
<keyword evidence="5" id="KW-1185">Reference proteome</keyword>
<name>A0ABW2CH62_9ACTN</name>
<evidence type="ECO:0000256" key="1">
    <source>
        <dbReference type="ARBA" id="ARBA00023172"/>
    </source>
</evidence>
<reference evidence="5" key="1">
    <citation type="journal article" date="2019" name="Int. J. Syst. Evol. Microbiol.">
        <title>The Global Catalogue of Microorganisms (GCM) 10K type strain sequencing project: providing services to taxonomists for standard genome sequencing and annotation.</title>
        <authorList>
            <consortium name="The Broad Institute Genomics Platform"/>
            <consortium name="The Broad Institute Genome Sequencing Center for Infectious Disease"/>
            <person name="Wu L."/>
            <person name="Ma J."/>
        </authorList>
    </citation>
    <scope>NUCLEOTIDE SEQUENCE [LARGE SCALE GENOMIC DNA]</scope>
    <source>
        <strain evidence="5">JCM 3369</strain>
    </source>
</reference>
<feature type="region of interest" description="Disordered" evidence="2">
    <location>
        <begin position="199"/>
        <end position="224"/>
    </location>
</feature>
<evidence type="ECO:0000259" key="3">
    <source>
        <dbReference type="PROSITE" id="PS51898"/>
    </source>
</evidence>
<dbReference type="Proteomes" id="UP001596380">
    <property type="component" value="Unassembled WGS sequence"/>
</dbReference>
<dbReference type="InterPro" id="IPR013762">
    <property type="entry name" value="Integrase-like_cat_sf"/>
</dbReference>
<dbReference type="PROSITE" id="PS51898">
    <property type="entry name" value="TYR_RECOMBINASE"/>
    <property type="match status" value="1"/>
</dbReference>
<dbReference type="InterPro" id="IPR011010">
    <property type="entry name" value="DNA_brk_join_enz"/>
</dbReference>
<comment type="caution">
    <text evidence="4">The sequence shown here is derived from an EMBL/GenBank/DDBJ whole genome shotgun (WGS) entry which is preliminary data.</text>
</comment>
<feature type="compositionally biased region" description="Gly residues" evidence="2">
    <location>
        <begin position="212"/>
        <end position="224"/>
    </location>
</feature>
<protein>
    <submittedName>
        <fullName evidence="4">Tyrosine-type recombinase/integrase</fullName>
    </submittedName>
</protein>
<dbReference type="Gene3D" id="1.10.443.10">
    <property type="entry name" value="Intergrase catalytic core"/>
    <property type="match status" value="1"/>
</dbReference>
<proteinExistence type="predicted"/>
<keyword evidence="1" id="KW-0233">DNA recombination</keyword>
<evidence type="ECO:0000313" key="5">
    <source>
        <dbReference type="Proteomes" id="UP001596380"/>
    </source>
</evidence>
<evidence type="ECO:0000313" key="4">
    <source>
        <dbReference type="EMBL" id="MFC6880344.1"/>
    </source>
</evidence>
<feature type="domain" description="Tyr recombinase" evidence="3">
    <location>
        <begin position="1"/>
        <end position="182"/>
    </location>
</feature>
<dbReference type="EMBL" id="JBHSXS010000005">
    <property type="protein sequence ID" value="MFC6880344.1"/>
    <property type="molecule type" value="Genomic_DNA"/>
</dbReference>
<feature type="region of interest" description="Disordered" evidence="2">
    <location>
        <begin position="1"/>
        <end position="26"/>
    </location>
</feature>
<dbReference type="Pfam" id="PF00589">
    <property type="entry name" value="Phage_integrase"/>
    <property type="match status" value="1"/>
</dbReference>
<dbReference type="SUPFAM" id="SSF56349">
    <property type="entry name" value="DNA breaking-rejoining enzymes"/>
    <property type="match status" value="1"/>
</dbReference>
<gene>
    <name evidence="4" type="ORF">ACFQKB_11290</name>
</gene>
<dbReference type="RefSeq" id="WP_160824502.1">
    <property type="nucleotide sequence ID" value="NZ_JBHSXE010000001.1"/>
</dbReference>
<sequence length="224" mass="24459">MDGSESLTICETRADDEYDDTKPEAGERTVSLARTTLAVLRTWRTHQKEEWLSADPDVWVDSGRVFTQEDGSALRPEWISRRFDVLIDRYNTIRRRHLDKGRPVERIARRHRVSRRTVHVAIEGGPLPPIRFHDLRHGAATLSLLGKVDMKVVSVTLGHLRSSLTADIYASVLPEVAKAAAEAVAAVVPLRCDGHPMATPGTKNAPAEIISLGGGADSGGGSGI</sequence>
<dbReference type="InterPro" id="IPR002104">
    <property type="entry name" value="Integrase_catalytic"/>
</dbReference>
<feature type="compositionally biased region" description="Basic and acidic residues" evidence="2">
    <location>
        <begin position="12"/>
        <end position="26"/>
    </location>
</feature>